<organism evidence="7 8">
    <name type="scientific">Brevibacterium salitolerans</name>
    <dbReference type="NCBI Taxonomy" id="1403566"/>
    <lineage>
        <taxon>Bacteria</taxon>
        <taxon>Bacillati</taxon>
        <taxon>Actinomycetota</taxon>
        <taxon>Actinomycetes</taxon>
        <taxon>Micrococcales</taxon>
        <taxon>Brevibacteriaceae</taxon>
        <taxon>Brevibacterium</taxon>
    </lineage>
</organism>
<protein>
    <recommendedName>
        <fullName evidence="6">HTH tetR-type domain-containing protein</fullName>
    </recommendedName>
</protein>
<name>A0ABP5I9S3_9MICO</name>
<accession>A0ABP5I9S3</accession>
<feature type="region of interest" description="Disordered" evidence="5">
    <location>
        <begin position="1"/>
        <end position="22"/>
    </location>
</feature>
<gene>
    <name evidence="7" type="ORF">GCM10009823_14390</name>
</gene>
<dbReference type="Gene3D" id="1.10.10.60">
    <property type="entry name" value="Homeodomain-like"/>
    <property type="match status" value="1"/>
</dbReference>
<feature type="domain" description="HTH tetR-type" evidence="6">
    <location>
        <begin position="19"/>
        <end position="79"/>
    </location>
</feature>
<dbReference type="PANTHER" id="PTHR30055">
    <property type="entry name" value="HTH-TYPE TRANSCRIPTIONAL REGULATOR RUTR"/>
    <property type="match status" value="1"/>
</dbReference>
<dbReference type="RefSeq" id="WP_344336586.1">
    <property type="nucleotide sequence ID" value="NZ_BAAAPZ010000004.1"/>
</dbReference>
<evidence type="ECO:0000313" key="8">
    <source>
        <dbReference type="Proteomes" id="UP001500984"/>
    </source>
</evidence>
<dbReference type="InterPro" id="IPR050109">
    <property type="entry name" value="HTH-type_TetR-like_transc_reg"/>
</dbReference>
<dbReference type="SUPFAM" id="SSF46689">
    <property type="entry name" value="Homeodomain-like"/>
    <property type="match status" value="1"/>
</dbReference>
<feature type="DNA-binding region" description="H-T-H motif" evidence="4">
    <location>
        <begin position="42"/>
        <end position="61"/>
    </location>
</feature>
<feature type="compositionally biased region" description="Polar residues" evidence="5">
    <location>
        <begin position="1"/>
        <end position="11"/>
    </location>
</feature>
<dbReference type="Pfam" id="PF00440">
    <property type="entry name" value="TetR_N"/>
    <property type="match status" value="1"/>
</dbReference>
<evidence type="ECO:0000256" key="1">
    <source>
        <dbReference type="ARBA" id="ARBA00023015"/>
    </source>
</evidence>
<dbReference type="InterPro" id="IPR001647">
    <property type="entry name" value="HTH_TetR"/>
</dbReference>
<dbReference type="Proteomes" id="UP001500984">
    <property type="component" value="Unassembled WGS sequence"/>
</dbReference>
<dbReference type="PANTHER" id="PTHR30055:SF238">
    <property type="entry name" value="MYCOFACTOCIN BIOSYNTHESIS TRANSCRIPTIONAL REGULATOR MFTR-RELATED"/>
    <property type="match status" value="1"/>
</dbReference>
<evidence type="ECO:0000313" key="7">
    <source>
        <dbReference type="EMBL" id="GAA2095042.1"/>
    </source>
</evidence>
<dbReference type="PROSITE" id="PS50977">
    <property type="entry name" value="HTH_TETR_2"/>
    <property type="match status" value="1"/>
</dbReference>
<dbReference type="Pfam" id="PF17754">
    <property type="entry name" value="TetR_C_14"/>
    <property type="match status" value="1"/>
</dbReference>
<dbReference type="EMBL" id="BAAAPZ010000004">
    <property type="protein sequence ID" value="GAA2095042.1"/>
    <property type="molecule type" value="Genomic_DNA"/>
</dbReference>
<evidence type="ECO:0000256" key="4">
    <source>
        <dbReference type="PROSITE-ProRule" id="PRU00335"/>
    </source>
</evidence>
<dbReference type="Gene3D" id="1.10.357.10">
    <property type="entry name" value="Tetracycline Repressor, domain 2"/>
    <property type="match status" value="1"/>
</dbReference>
<comment type="caution">
    <text evidence="7">The sequence shown here is derived from an EMBL/GenBank/DDBJ whole genome shotgun (WGS) entry which is preliminary data.</text>
</comment>
<keyword evidence="2 4" id="KW-0238">DNA-binding</keyword>
<proteinExistence type="predicted"/>
<dbReference type="PRINTS" id="PR00455">
    <property type="entry name" value="HTHTETR"/>
</dbReference>
<reference evidence="8" key="1">
    <citation type="journal article" date="2019" name="Int. J. Syst. Evol. Microbiol.">
        <title>The Global Catalogue of Microorganisms (GCM) 10K type strain sequencing project: providing services to taxonomists for standard genome sequencing and annotation.</title>
        <authorList>
            <consortium name="The Broad Institute Genomics Platform"/>
            <consortium name="The Broad Institute Genome Sequencing Center for Infectious Disease"/>
            <person name="Wu L."/>
            <person name="Ma J."/>
        </authorList>
    </citation>
    <scope>NUCLEOTIDE SEQUENCE [LARGE SCALE GENOMIC DNA]</scope>
    <source>
        <strain evidence="8">JCM 15900</strain>
    </source>
</reference>
<keyword evidence="8" id="KW-1185">Reference proteome</keyword>
<evidence type="ECO:0000259" key="6">
    <source>
        <dbReference type="PROSITE" id="PS50977"/>
    </source>
</evidence>
<evidence type="ECO:0000256" key="5">
    <source>
        <dbReference type="SAM" id="MobiDB-lite"/>
    </source>
</evidence>
<sequence>MVETADGSTSARARGRPRSTSGEVLRRIGLRMFAERGFENTTVSQIAGEAGVTERTFFRYYGSKAGLLWSMFESQKRALEAELKAAPDDVPMMDALRHAVIAGLEPSGTEESEQRMLAELTTADPVVAALVAEHFAVWERSVSEFAGRRLGQSADSLYPVVVGRTVLAACRAALEEWAAHPDRSLTGCLDSVLVVLATGLGPLETQQAVAEAPLSRKAPE</sequence>
<dbReference type="InterPro" id="IPR041347">
    <property type="entry name" value="MftR_C"/>
</dbReference>
<evidence type="ECO:0000256" key="3">
    <source>
        <dbReference type="ARBA" id="ARBA00023163"/>
    </source>
</evidence>
<dbReference type="InterPro" id="IPR009057">
    <property type="entry name" value="Homeodomain-like_sf"/>
</dbReference>
<keyword evidence="1" id="KW-0805">Transcription regulation</keyword>
<evidence type="ECO:0000256" key="2">
    <source>
        <dbReference type="ARBA" id="ARBA00023125"/>
    </source>
</evidence>
<keyword evidence="3" id="KW-0804">Transcription</keyword>